<sequence>MESINGFSNISHGLLVMGTSEHQHDKDRIRTYIQSLLRRNHDAVVIGKRSSHQRTTQ</sequence>
<comment type="caution">
    <text evidence="1">The sequence shown here is derived from an EMBL/GenBank/DDBJ whole genome shotgun (WGS) entry which is preliminary data.</text>
</comment>
<organism evidence="1">
    <name type="scientific">bioreactor metagenome</name>
    <dbReference type="NCBI Taxonomy" id="1076179"/>
    <lineage>
        <taxon>unclassified sequences</taxon>
        <taxon>metagenomes</taxon>
        <taxon>ecological metagenomes</taxon>
    </lineage>
</organism>
<dbReference type="AlphaFoldDB" id="A0A645J627"/>
<gene>
    <name evidence="1" type="ORF">SDC9_206297</name>
</gene>
<dbReference type="EMBL" id="VSSQ01131464">
    <property type="protein sequence ID" value="MPN58590.1"/>
    <property type="molecule type" value="Genomic_DNA"/>
</dbReference>
<accession>A0A645J627</accession>
<reference evidence="1" key="1">
    <citation type="submission" date="2019-08" db="EMBL/GenBank/DDBJ databases">
        <authorList>
            <person name="Kucharzyk K."/>
            <person name="Murdoch R.W."/>
            <person name="Higgins S."/>
            <person name="Loffler F."/>
        </authorList>
    </citation>
    <scope>NUCLEOTIDE SEQUENCE</scope>
</reference>
<name>A0A645J627_9ZZZZ</name>
<evidence type="ECO:0000313" key="1">
    <source>
        <dbReference type="EMBL" id="MPN58590.1"/>
    </source>
</evidence>
<protein>
    <submittedName>
        <fullName evidence="1">Uncharacterized protein</fullName>
    </submittedName>
</protein>
<proteinExistence type="predicted"/>